<evidence type="ECO:0000313" key="1">
    <source>
        <dbReference type="EnsemblMetazoa" id="tetur01g13170.1"/>
    </source>
</evidence>
<accession>T1JT80</accession>
<reference evidence="1" key="2">
    <citation type="submission" date="2015-06" db="UniProtKB">
        <authorList>
            <consortium name="EnsemblMetazoa"/>
        </authorList>
    </citation>
    <scope>IDENTIFICATION</scope>
</reference>
<reference evidence="2" key="1">
    <citation type="submission" date="2011-08" db="EMBL/GenBank/DDBJ databases">
        <authorList>
            <person name="Rombauts S."/>
        </authorList>
    </citation>
    <scope>NUCLEOTIDE SEQUENCE</scope>
    <source>
        <strain evidence="2">London</strain>
    </source>
</reference>
<dbReference type="HOGENOM" id="CLU_3423428_0_0_1"/>
<dbReference type="EnsemblMetazoa" id="tetur01g13170.1">
    <property type="protein sequence ID" value="tetur01g13170.1"/>
    <property type="gene ID" value="tetur01g13170"/>
</dbReference>
<proteinExistence type="predicted"/>
<dbReference type="Proteomes" id="UP000015104">
    <property type="component" value="Unassembled WGS sequence"/>
</dbReference>
<organism evidence="1 2">
    <name type="scientific">Tetranychus urticae</name>
    <name type="common">Two-spotted spider mite</name>
    <dbReference type="NCBI Taxonomy" id="32264"/>
    <lineage>
        <taxon>Eukaryota</taxon>
        <taxon>Metazoa</taxon>
        <taxon>Ecdysozoa</taxon>
        <taxon>Arthropoda</taxon>
        <taxon>Chelicerata</taxon>
        <taxon>Arachnida</taxon>
        <taxon>Acari</taxon>
        <taxon>Acariformes</taxon>
        <taxon>Trombidiformes</taxon>
        <taxon>Prostigmata</taxon>
        <taxon>Eleutherengona</taxon>
        <taxon>Raphignathae</taxon>
        <taxon>Tetranychoidea</taxon>
        <taxon>Tetranychidae</taxon>
        <taxon>Tetranychus</taxon>
    </lineage>
</organism>
<name>T1JT80_TETUR</name>
<dbReference type="AlphaFoldDB" id="T1JT80"/>
<sequence>MIGMLTVKMQKTQFTGCNWVKTP</sequence>
<dbReference type="EMBL" id="CAEY01000474">
    <property type="status" value="NOT_ANNOTATED_CDS"/>
    <property type="molecule type" value="Genomic_DNA"/>
</dbReference>
<keyword evidence="2" id="KW-1185">Reference proteome</keyword>
<evidence type="ECO:0000313" key="2">
    <source>
        <dbReference type="Proteomes" id="UP000015104"/>
    </source>
</evidence>
<protein>
    <submittedName>
        <fullName evidence="1">Uncharacterized protein</fullName>
    </submittedName>
</protein>